<evidence type="ECO:0000313" key="2">
    <source>
        <dbReference type="EMBL" id="OAP53807.1"/>
    </source>
</evidence>
<feature type="region of interest" description="Disordered" evidence="1">
    <location>
        <begin position="90"/>
        <end position="153"/>
    </location>
</feature>
<proteinExistence type="predicted"/>
<dbReference type="Proteomes" id="UP000078343">
    <property type="component" value="Unassembled WGS sequence"/>
</dbReference>
<dbReference type="AlphaFoldDB" id="A0A178Z286"/>
<evidence type="ECO:0000313" key="3">
    <source>
        <dbReference type="Proteomes" id="UP000078343"/>
    </source>
</evidence>
<accession>A0A178Z286</accession>
<comment type="caution">
    <text evidence="2">The sequence shown here is derived from an EMBL/GenBank/DDBJ whole genome shotgun (WGS) entry which is preliminary data.</text>
</comment>
<feature type="compositionally biased region" description="Low complexity" evidence="1">
    <location>
        <begin position="93"/>
        <end position="107"/>
    </location>
</feature>
<reference evidence="2 3" key="1">
    <citation type="submission" date="2016-04" db="EMBL/GenBank/DDBJ databases">
        <title>Draft genome of Fonsecaea erecta CBS 125763.</title>
        <authorList>
            <person name="Weiss V.A."/>
            <person name="Vicente V.A."/>
            <person name="Raittz R.T."/>
            <person name="Moreno L.F."/>
            <person name="De Souza E.M."/>
            <person name="Pedrosa F.O."/>
            <person name="Steffens M.B."/>
            <person name="Faoro H."/>
            <person name="Tadra-Sfeir M.Z."/>
            <person name="Najafzadeh M.J."/>
            <person name="Felipe M.S."/>
            <person name="Teixeira M."/>
            <person name="Sun J."/>
            <person name="Xi L."/>
            <person name="Gomes R."/>
            <person name="De Azevedo C.M."/>
            <person name="Salgado C.G."/>
            <person name="Da Silva M.B."/>
            <person name="Nascimento M.F."/>
            <person name="Queiroz-Telles F."/>
            <person name="Attili D.S."/>
            <person name="Gorbushina A."/>
        </authorList>
    </citation>
    <scope>NUCLEOTIDE SEQUENCE [LARGE SCALE GENOMIC DNA]</scope>
    <source>
        <strain evidence="2 3">CBS 125763</strain>
    </source>
</reference>
<organism evidence="2 3">
    <name type="scientific">Fonsecaea erecta</name>
    <dbReference type="NCBI Taxonomy" id="1367422"/>
    <lineage>
        <taxon>Eukaryota</taxon>
        <taxon>Fungi</taxon>
        <taxon>Dikarya</taxon>
        <taxon>Ascomycota</taxon>
        <taxon>Pezizomycotina</taxon>
        <taxon>Eurotiomycetes</taxon>
        <taxon>Chaetothyriomycetidae</taxon>
        <taxon>Chaetothyriales</taxon>
        <taxon>Herpotrichiellaceae</taxon>
        <taxon>Fonsecaea</taxon>
    </lineage>
</organism>
<keyword evidence="3" id="KW-1185">Reference proteome</keyword>
<dbReference type="RefSeq" id="XP_018687174.1">
    <property type="nucleotide sequence ID" value="XM_018843497.1"/>
</dbReference>
<dbReference type="GeneID" id="30016160"/>
<protein>
    <submittedName>
        <fullName evidence="2">Uncharacterized protein</fullName>
    </submittedName>
</protein>
<sequence length="153" mass="16154">MDVAVYFEQICQHRRTQILPTAATRTSSPLADWLANGILLRTIVVLPWCSGNTQRFVPATPGPDSDVYGANGLCAAEYCGHDYTYVNVDDMASSTPNNHSNSSSTSPRPKAFTQRTGKSAAPGGDPGAGPGIACRAPEMSPSPLTKCRGIVAK</sequence>
<gene>
    <name evidence="2" type="ORF">AYL99_11993</name>
</gene>
<name>A0A178Z286_9EURO</name>
<dbReference type="EMBL" id="LVYI01000021">
    <property type="protein sequence ID" value="OAP53807.1"/>
    <property type="molecule type" value="Genomic_DNA"/>
</dbReference>
<evidence type="ECO:0000256" key="1">
    <source>
        <dbReference type="SAM" id="MobiDB-lite"/>
    </source>
</evidence>